<evidence type="ECO:0000256" key="1">
    <source>
        <dbReference type="SAM" id="SignalP"/>
    </source>
</evidence>
<keyword evidence="1" id="KW-0732">Signal</keyword>
<proteinExistence type="predicted"/>
<protein>
    <submittedName>
        <fullName evidence="2">Uncharacterized protein</fullName>
    </submittedName>
</protein>
<sequence>MPHMLFLAFVILVKLVQTQQNLFSDLSLATVPPPLSLLTFAFP</sequence>
<feature type="chain" id="PRO_5041907328" evidence="1">
    <location>
        <begin position="19"/>
        <end position="43"/>
    </location>
</feature>
<keyword evidence="3" id="KW-1185">Reference proteome</keyword>
<dbReference type="Proteomes" id="UP001164929">
    <property type="component" value="Chromosome 17"/>
</dbReference>
<evidence type="ECO:0000313" key="2">
    <source>
        <dbReference type="EMBL" id="KAJ6959732.1"/>
    </source>
</evidence>
<dbReference type="EMBL" id="JAQIZT010000017">
    <property type="protein sequence ID" value="KAJ6959732.1"/>
    <property type="molecule type" value="Genomic_DNA"/>
</dbReference>
<reference evidence="2" key="1">
    <citation type="journal article" date="2023" name="Mol. Ecol. Resour.">
        <title>Chromosome-level genome assembly of a triploid poplar Populus alba 'Berolinensis'.</title>
        <authorList>
            <person name="Chen S."/>
            <person name="Yu Y."/>
            <person name="Wang X."/>
            <person name="Wang S."/>
            <person name="Zhang T."/>
            <person name="Zhou Y."/>
            <person name="He R."/>
            <person name="Meng N."/>
            <person name="Wang Y."/>
            <person name="Liu W."/>
            <person name="Liu Z."/>
            <person name="Liu J."/>
            <person name="Guo Q."/>
            <person name="Huang H."/>
            <person name="Sederoff R.R."/>
            <person name="Wang G."/>
            <person name="Qu G."/>
            <person name="Chen S."/>
        </authorList>
    </citation>
    <scope>NUCLEOTIDE SEQUENCE</scope>
    <source>
        <strain evidence="2">SC-2020</strain>
    </source>
</reference>
<feature type="signal peptide" evidence="1">
    <location>
        <begin position="1"/>
        <end position="18"/>
    </location>
</feature>
<gene>
    <name evidence="2" type="ORF">NC653_037937</name>
</gene>
<comment type="caution">
    <text evidence="2">The sequence shown here is derived from an EMBL/GenBank/DDBJ whole genome shotgun (WGS) entry which is preliminary data.</text>
</comment>
<name>A0AAD6LFF0_9ROSI</name>
<organism evidence="2 3">
    <name type="scientific">Populus alba x Populus x berolinensis</name>
    <dbReference type="NCBI Taxonomy" id="444605"/>
    <lineage>
        <taxon>Eukaryota</taxon>
        <taxon>Viridiplantae</taxon>
        <taxon>Streptophyta</taxon>
        <taxon>Embryophyta</taxon>
        <taxon>Tracheophyta</taxon>
        <taxon>Spermatophyta</taxon>
        <taxon>Magnoliopsida</taxon>
        <taxon>eudicotyledons</taxon>
        <taxon>Gunneridae</taxon>
        <taxon>Pentapetalae</taxon>
        <taxon>rosids</taxon>
        <taxon>fabids</taxon>
        <taxon>Malpighiales</taxon>
        <taxon>Salicaceae</taxon>
        <taxon>Saliceae</taxon>
        <taxon>Populus</taxon>
    </lineage>
</organism>
<accession>A0AAD6LFF0</accession>
<dbReference type="AlphaFoldDB" id="A0AAD6LFF0"/>
<evidence type="ECO:0000313" key="3">
    <source>
        <dbReference type="Proteomes" id="UP001164929"/>
    </source>
</evidence>